<dbReference type="EMBL" id="JACXVP010000012">
    <property type="protein sequence ID" value="KAG5571689.1"/>
    <property type="molecule type" value="Genomic_DNA"/>
</dbReference>
<name>A0A9J5W839_SOLCO</name>
<feature type="region of interest" description="Disordered" evidence="1">
    <location>
        <begin position="1"/>
        <end position="38"/>
    </location>
</feature>
<proteinExistence type="predicted"/>
<feature type="non-terminal residue" evidence="2">
    <location>
        <position position="1"/>
    </location>
</feature>
<keyword evidence="3" id="KW-1185">Reference proteome</keyword>
<comment type="caution">
    <text evidence="2">The sequence shown here is derived from an EMBL/GenBank/DDBJ whole genome shotgun (WGS) entry which is preliminary data.</text>
</comment>
<organism evidence="2 3">
    <name type="scientific">Solanum commersonii</name>
    <name type="common">Commerson's wild potato</name>
    <name type="synonym">Commerson's nightshade</name>
    <dbReference type="NCBI Taxonomy" id="4109"/>
    <lineage>
        <taxon>Eukaryota</taxon>
        <taxon>Viridiplantae</taxon>
        <taxon>Streptophyta</taxon>
        <taxon>Embryophyta</taxon>
        <taxon>Tracheophyta</taxon>
        <taxon>Spermatophyta</taxon>
        <taxon>Magnoliopsida</taxon>
        <taxon>eudicotyledons</taxon>
        <taxon>Gunneridae</taxon>
        <taxon>Pentapetalae</taxon>
        <taxon>asterids</taxon>
        <taxon>lamiids</taxon>
        <taxon>Solanales</taxon>
        <taxon>Solanaceae</taxon>
        <taxon>Solanoideae</taxon>
        <taxon>Solaneae</taxon>
        <taxon>Solanum</taxon>
    </lineage>
</organism>
<evidence type="ECO:0000313" key="3">
    <source>
        <dbReference type="Proteomes" id="UP000824120"/>
    </source>
</evidence>
<sequence>MKPSSGWIRRAPHPRALRRHVKGTTTRGGTREGVGRYSTKRLGSPIPEIFNQSNYNRNFQQAFGEENNSEQQSLGLRISWTAKLLVKLIGPLGQQGSFATNRPFDLDEAIIRRFERRLLVLDYNKKKDTNVVPNNHCNFGWNFKFTKLVSFLAVAAGVFGEMLGSSRSHAPTVMKSKKAMKE</sequence>
<dbReference type="OrthoDB" id="10254455at2759"/>
<accession>A0A9J5W839</accession>
<evidence type="ECO:0000313" key="2">
    <source>
        <dbReference type="EMBL" id="KAG5571689.1"/>
    </source>
</evidence>
<dbReference type="Proteomes" id="UP000824120">
    <property type="component" value="Chromosome 12"/>
</dbReference>
<protein>
    <submittedName>
        <fullName evidence="2">Uncharacterized protein</fullName>
    </submittedName>
</protein>
<dbReference type="AlphaFoldDB" id="A0A9J5W839"/>
<gene>
    <name evidence="2" type="ORF">H5410_061455</name>
</gene>
<feature type="compositionally biased region" description="Basic residues" evidence="1">
    <location>
        <begin position="10"/>
        <end position="22"/>
    </location>
</feature>
<evidence type="ECO:0000256" key="1">
    <source>
        <dbReference type="SAM" id="MobiDB-lite"/>
    </source>
</evidence>
<reference evidence="2 3" key="1">
    <citation type="submission" date="2020-09" db="EMBL/GenBank/DDBJ databases">
        <title>De no assembly of potato wild relative species, Solanum commersonii.</title>
        <authorList>
            <person name="Cho K."/>
        </authorList>
    </citation>
    <scope>NUCLEOTIDE SEQUENCE [LARGE SCALE GENOMIC DNA]</scope>
    <source>
        <strain evidence="2">LZ3.2</strain>
        <tissue evidence="2">Leaf</tissue>
    </source>
</reference>